<reference evidence="2" key="1">
    <citation type="journal article" date="2022" name="bioRxiv">
        <title>Sequencing and chromosome-scale assembly of the giantPleurodeles waltlgenome.</title>
        <authorList>
            <person name="Brown T."/>
            <person name="Elewa A."/>
            <person name="Iarovenko S."/>
            <person name="Subramanian E."/>
            <person name="Araus A.J."/>
            <person name="Petzold A."/>
            <person name="Susuki M."/>
            <person name="Suzuki K.-i.T."/>
            <person name="Hayashi T."/>
            <person name="Toyoda A."/>
            <person name="Oliveira C."/>
            <person name="Osipova E."/>
            <person name="Leigh N.D."/>
            <person name="Simon A."/>
            <person name="Yun M.H."/>
        </authorList>
    </citation>
    <scope>NUCLEOTIDE SEQUENCE</scope>
    <source>
        <strain evidence="2">20211129_DDA</strain>
        <tissue evidence="2">Liver</tissue>
    </source>
</reference>
<evidence type="ECO:0000256" key="1">
    <source>
        <dbReference type="SAM" id="MobiDB-lite"/>
    </source>
</evidence>
<name>A0AAV7RL57_PLEWA</name>
<dbReference type="EMBL" id="JANPWB010000009">
    <property type="protein sequence ID" value="KAJ1151894.1"/>
    <property type="molecule type" value="Genomic_DNA"/>
</dbReference>
<accession>A0AAV7RL57</accession>
<gene>
    <name evidence="2" type="ORF">NDU88_004673</name>
</gene>
<sequence length="86" mass="9002">MPLGIPLAGRGPEEETGEPSRAELLQAIQGSRQALVGKIETVAIEVNLLRTDLHKVSDKVCAAEGSVGQPQAEVATLKKQVAAMEA</sequence>
<keyword evidence="3" id="KW-1185">Reference proteome</keyword>
<dbReference type="Proteomes" id="UP001066276">
    <property type="component" value="Chromosome 5"/>
</dbReference>
<evidence type="ECO:0000313" key="3">
    <source>
        <dbReference type="Proteomes" id="UP001066276"/>
    </source>
</evidence>
<dbReference type="AlphaFoldDB" id="A0AAV7RL57"/>
<organism evidence="2 3">
    <name type="scientific">Pleurodeles waltl</name>
    <name type="common">Iberian ribbed newt</name>
    <dbReference type="NCBI Taxonomy" id="8319"/>
    <lineage>
        <taxon>Eukaryota</taxon>
        <taxon>Metazoa</taxon>
        <taxon>Chordata</taxon>
        <taxon>Craniata</taxon>
        <taxon>Vertebrata</taxon>
        <taxon>Euteleostomi</taxon>
        <taxon>Amphibia</taxon>
        <taxon>Batrachia</taxon>
        <taxon>Caudata</taxon>
        <taxon>Salamandroidea</taxon>
        <taxon>Salamandridae</taxon>
        <taxon>Pleurodelinae</taxon>
        <taxon>Pleurodeles</taxon>
    </lineage>
</organism>
<comment type="caution">
    <text evidence="2">The sequence shown here is derived from an EMBL/GenBank/DDBJ whole genome shotgun (WGS) entry which is preliminary data.</text>
</comment>
<proteinExistence type="predicted"/>
<feature type="region of interest" description="Disordered" evidence="1">
    <location>
        <begin position="1"/>
        <end position="20"/>
    </location>
</feature>
<evidence type="ECO:0000313" key="2">
    <source>
        <dbReference type="EMBL" id="KAJ1151894.1"/>
    </source>
</evidence>
<protein>
    <submittedName>
        <fullName evidence="2">Uncharacterized protein</fullName>
    </submittedName>
</protein>